<dbReference type="OrthoDB" id="9780518at2"/>
<dbReference type="SUPFAM" id="SSF51679">
    <property type="entry name" value="Bacterial luciferase-like"/>
    <property type="match status" value="1"/>
</dbReference>
<sequence length="302" mass="34452">MYGVLSNSKVRLGLLEFGDIDQSYDYHGLLDYVKRADALGYSRIWFGEHYSSNLAFTNPEPLLPALAVATERIRLGIGGMLLKYHAPYRIASHYKLLANMFLDRIDLGLCKTSLPNNFARILMGCGSNEYNEEFDLKLDELQMYLDDRGVIVVDGAVKIPPFQSHALPSLWMLNSSFEEINKYPNRGLNFCRCLFHSSGRLRPAEIDILRNRRGSGNAVAIALFCSEDRGRNITFENDLRSRPGVVHKNLLCATPQEARDYIIELKEEAEFDEVILLNLGRTYTEKCMIIELLQNQFKNEIV</sequence>
<dbReference type="InterPro" id="IPR036661">
    <property type="entry name" value="Luciferase-like_sf"/>
</dbReference>
<accession>A0A2P8FIJ4</accession>
<dbReference type="PANTHER" id="PTHR30137">
    <property type="entry name" value="LUCIFERASE-LIKE MONOOXYGENASE"/>
    <property type="match status" value="1"/>
</dbReference>
<dbReference type="RefSeq" id="WP_106599202.1">
    <property type="nucleotide sequence ID" value="NZ_PYAS01000021.1"/>
</dbReference>
<dbReference type="EMBL" id="PYAS01000021">
    <property type="protein sequence ID" value="PSL21514.1"/>
    <property type="molecule type" value="Genomic_DNA"/>
</dbReference>
<dbReference type="Pfam" id="PF00296">
    <property type="entry name" value="Bac_luciferase"/>
    <property type="match status" value="1"/>
</dbReference>
<evidence type="ECO:0000313" key="3">
    <source>
        <dbReference type="Proteomes" id="UP000241964"/>
    </source>
</evidence>
<dbReference type="GO" id="GO:0016705">
    <property type="term" value="F:oxidoreductase activity, acting on paired donors, with incorporation or reduction of molecular oxygen"/>
    <property type="evidence" value="ECO:0007669"/>
    <property type="project" value="InterPro"/>
</dbReference>
<gene>
    <name evidence="2" type="ORF">CLV60_1218</name>
</gene>
<keyword evidence="2" id="KW-0560">Oxidoreductase</keyword>
<keyword evidence="2" id="KW-0503">Monooxygenase</keyword>
<dbReference type="InterPro" id="IPR011251">
    <property type="entry name" value="Luciferase-like_dom"/>
</dbReference>
<reference evidence="2 3" key="1">
    <citation type="submission" date="2018-03" db="EMBL/GenBank/DDBJ databases">
        <title>Genomic Encyclopedia of Archaeal and Bacterial Type Strains, Phase II (KMG-II): from individual species to whole genera.</title>
        <authorList>
            <person name="Goeker M."/>
        </authorList>
    </citation>
    <scope>NUCLEOTIDE SEQUENCE [LARGE SCALE GENOMIC DNA]</scope>
    <source>
        <strain evidence="2 3">DSM 29057</strain>
    </source>
</reference>
<dbReference type="AlphaFoldDB" id="A0A2P8FIJ4"/>
<dbReference type="GO" id="GO:0004497">
    <property type="term" value="F:monooxygenase activity"/>
    <property type="evidence" value="ECO:0007669"/>
    <property type="project" value="UniProtKB-KW"/>
</dbReference>
<organism evidence="2 3">
    <name type="scientific">Dyadobacter jiangsuensis</name>
    <dbReference type="NCBI Taxonomy" id="1591085"/>
    <lineage>
        <taxon>Bacteria</taxon>
        <taxon>Pseudomonadati</taxon>
        <taxon>Bacteroidota</taxon>
        <taxon>Cytophagia</taxon>
        <taxon>Cytophagales</taxon>
        <taxon>Spirosomataceae</taxon>
        <taxon>Dyadobacter</taxon>
    </lineage>
</organism>
<protein>
    <submittedName>
        <fullName evidence="2">Alkanesulfonate monooxygenase SsuD/methylene tetrahydromethanopterin reductase-like flavin-dependent oxidoreductase (Luciferase family)</fullName>
    </submittedName>
</protein>
<dbReference type="Proteomes" id="UP000241964">
    <property type="component" value="Unassembled WGS sequence"/>
</dbReference>
<keyword evidence="3" id="KW-1185">Reference proteome</keyword>
<name>A0A2P8FIJ4_9BACT</name>
<dbReference type="InterPro" id="IPR050766">
    <property type="entry name" value="Bact_Lucif_Oxidored"/>
</dbReference>
<dbReference type="Gene3D" id="3.20.20.30">
    <property type="entry name" value="Luciferase-like domain"/>
    <property type="match status" value="1"/>
</dbReference>
<proteinExistence type="predicted"/>
<evidence type="ECO:0000259" key="1">
    <source>
        <dbReference type="Pfam" id="PF00296"/>
    </source>
</evidence>
<feature type="domain" description="Luciferase-like" evidence="1">
    <location>
        <begin position="23"/>
        <end position="117"/>
    </location>
</feature>
<dbReference type="PANTHER" id="PTHR30137:SF6">
    <property type="entry name" value="LUCIFERASE-LIKE MONOOXYGENASE"/>
    <property type="match status" value="1"/>
</dbReference>
<evidence type="ECO:0000313" key="2">
    <source>
        <dbReference type="EMBL" id="PSL21514.1"/>
    </source>
</evidence>
<comment type="caution">
    <text evidence="2">The sequence shown here is derived from an EMBL/GenBank/DDBJ whole genome shotgun (WGS) entry which is preliminary data.</text>
</comment>
<dbReference type="GO" id="GO:0005829">
    <property type="term" value="C:cytosol"/>
    <property type="evidence" value="ECO:0007669"/>
    <property type="project" value="TreeGrafter"/>
</dbReference>